<accession>A0AAV2NEL8</accession>
<evidence type="ECO:0000313" key="11">
    <source>
        <dbReference type="Proteomes" id="UP001497644"/>
    </source>
</evidence>
<evidence type="ECO:0000256" key="4">
    <source>
        <dbReference type="ARBA" id="ARBA00022692"/>
    </source>
</evidence>
<keyword evidence="5 8" id="KW-1133">Transmembrane helix</keyword>
<gene>
    <name evidence="10" type="ORF">LPLAT_LOCUS3576</name>
</gene>
<evidence type="ECO:0000256" key="6">
    <source>
        <dbReference type="ARBA" id="ARBA00023136"/>
    </source>
</evidence>
<dbReference type="PROSITE" id="PS50026">
    <property type="entry name" value="EGF_3"/>
    <property type="match status" value="1"/>
</dbReference>
<keyword evidence="7" id="KW-0245">EGF-like domain</keyword>
<keyword evidence="6 8" id="KW-0472">Membrane</keyword>
<evidence type="ECO:0000256" key="7">
    <source>
        <dbReference type="PROSITE-ProRule" id="PRU00076"/>
    </source>
</evidence>
<dbReference type="Gene3D" id="2.10.25.10">
    <property type="entry name" value="Laminin"/>
    <property type="match status" value="1"/>
</dbReference>
<protein>
    <recommendedName>
        <fullName evidence="9">EGF-like domain-containing protein</fullName>
    </recommendedName>
</protein>
<keyword evidence="4 8" id="KW-0812">Transmembrane</keyword>
<keyword evidence="11" id="KW-1185">Reference proteome</keyword>
<keyword evidence="3" id="KW-1003">Cell membrane</keyword>
<name>A0AAV2NEL8_9HYME</name>
<evidence type="ECO:0000256" key="8">
    <source>
        <dbReference type="SAM" id="Phobius"/>
    </source>
</evidence>
<evidence type="ECO:0000256" key="1">
    <source>
        <dbReference type="ARBA" id="ARBA00004651"/>
    </source>
</evidence>
<dbReference type="Pfam" id="PF12036">
    <property type="entry name" value="DUF3522"/>
    <property type="match status" value="1"/>
</dbReference>
<evidence type="ECO:0000256" key="5">
    <source>
        <dbReference type="ARBA" id="ARBA00022989"/>
    </source>
</evidence>
<feature type="disulfide bond" evidence="7">
    <location>
        <begin position="548"/>
        <end position="557"/>
    </location>
</feature>
<feature type="transmembrane region" description="Helical" evidence="8">
    <location>
        <begin position="737"/>
        <end position="756"/>
    </location>
</feature>
<dbReference type="InterPro" id="IPR021910">
    <property type="entry name" value="NGX6/PGAP6/MYMK"/>
</dbReference>
<dbReference type="EMBL" id="OZ034836">
    <property type="protein sequence ID" value="CAL1677566.1"/>
    <property type="molecule type" value="Genomic_DNA"/>
</dbReference>
<dbReference type="GO" id="GO:0005886">
    <property type="term" value="C:plasma membrane"/>
    <property type="evidence" value="ECO:0007669"/>
    <property type="project" value="UniProtKB-SubCell"/>
</dbReference>
<feature type="transmembrane region" description="Helical" evidence="8">
    <location>
        <begin position="680"/>
        <end position="702"/>
    </location>
</feature>
<evidence type="ECO:0000259" key="9">
    <source>
        <dbReference type="PROSITE" id="PS50026"/>
    </source>
</evidence>
<evidence type="ECO:0000313" key="10">
    <source>
        <dbReference type="EMBL" id="CAL1677566.1"/>
    </source>
</evidence>
<proteinExistence type="inferred from homology"/>
<sequence>MISTCFSMFLEIQYSMSRHFSVFLNVLFILFQMNHCTIPQASQEDLLHSFKSYSDVAMFHYTVPKNVFRATWHFAAFMDDPTCQPRKVYIHLKVGSYPIITTNNGIFLSSVYNKHDDSIIVTTTTTYQSKNATIVPIYGPQSGDWFVAAYMSYWDERVQQQGLGHKCRYSIGTVALWSQIDNIENICIGCQMTLQTSTTTTYYKIYIPSGVWSFRLSVWNCNFLLHNLQDVHELCIEAMSLKGRALPIFNHLYPMKSKYLTTNASYTFTESSPYEDSYYYLLVVSKSVIEFSVKVDILGCPIRLTDISSTRKYIDTFLSFNSVTESNTKDVLKYEWSYEENNASRFYNRSKFYQKNEEYETDNECIQRYQLVRVKHMETFSTVYLLQRKELNSQLILTDSVPIMTQFDILPIIDIGGTLDIDVHLEVEKLPSAQSVLVTMCIQRGRIPKLGKLHSCQNETLSMNLSSLNKHDTNLLIVYPQPDTWYIIIYATCYNRNGKPVHCQYGKVSILMNIRIKKCVLSDQSPCGNHGVCQEIQKNILHYATCNCFKGYTGWDCTDISNTITAISSFMSAMLLILSNAFFIPAICIAIKRKLYAEGLVYLATMLFSSLYHACDQNGGQFCIAKYEVLQYNDFFSSILAFWVTLVAMAELPIDFVPLCHMTGVFVITFGVQVDRMCLISILAPLSMGIVIPIFTYIYRIVKSKKCKKPSRKILLGLLFAIAGLLLYSFIETEENYQYVHSVWHIVMAMSLIFLLPPARSKQTTSSRNIFVTNDGESSWSYKESYEIPTFTITDQENQTILSS</sequence>
<dbReference type="SUPFAM" id="SSF57196">
    <property type="entry name" value="EGF/Laminin"/>
    <property type="match status" value="1"/>
</dbReference>
<dbReference type="PANTHER" id="PTHR14319:SF3">
    <property type="entry name" value="TRANSMEMBRANE PROTEIN-LIKE PROTEIN"/>
    <property type="match status" value="1"/>
</dbReference>
<feature type="domain" description="EGF-like" evidence="9">
    <location>
        <begin position="515"/>
        <end position="558"/>
    </location>
</feature>
<evidence type="ECO:0000256" key="3">
    <source>
        <dbReference type="ARBA" id="ARBA00022475"/>
    </source>
</evidence>
<feature type="transmembrane region" description="Helical" evidence="8">
    <location>
        <begin position="632"/>
        <end position="649"/>
    </location>
</feature>
<dbReference type="PROSITE" id="PS00022">
    <property type="entry name" value="EGF_1"/>
    <property type="match status" value="1"/>
</dbReference>
<evidence type="ECO:0000256" key="2">
    <source>
        <dbReference type="ARBA" id="ARBA00005542"/>
    </source>
</evidence>
<comment type="caution">
    <text evidence="7">Lacks conserved residue(s) required for the propagation of feature annotation.</text>
</comment>
<dbReference type="PROSITE" id="PS01186">
    <property type="entry name" value="EGF_2"/>
    <property type="match status" value="1"/>
</dbReference>
<comment type="subcellular location">
    <subcellularLocation>
        <location evidence="1">Cell membrane</location>
        <topology evidence="1">Multi-pass membrane protein</topology>
    </subcellularLocation>
</comment>
<comment type="similarity">
    <text evidence="2">Belongs to the TMEM8 family.</text>
</comment>
<feature type="transmembrane region" description="Helical" evidence="8">
    <location>
        <begin position="566"/>
        <end position="588"/>
    </location>
</feature>
<feature type="transmembrane region" description="Helical" evidence="8">
    <location>
        <begin position="714"/>
        <end position="731"/>
    </location>
</feature>
<dbReference type="Proteomes" id="UP001497644">
    <property type="component" value="Chromosome 13"/>
</dbReference>
<reference evidence="10" key="1">
    <citation type="submission" date="2024-04" db="EMBL/GenBank/DDBJ databases">
        <authorList>
            <consortium name="Molecular Ecology Group"/>
        </authorList>
    </citation>
    <scope>NUCLEOTIDE SEQUENCE</scope>
</reference>
<dbReference type="AlphaFoldDB" id="A0AAV2NEL8"/>
<dbReference type="InterPro" id="IPR000742">
    <property type="entry name" value="EGF"/>
</dbReference>
<dbReference type="PANTHER" id="PTHR14319">
    <property type="entry name" value="FIVE-SPAN TRANSMEMBRANE PROTEIN M83"/>
    <property type="match status" value="1"/>
</dbReference>
<keyword evidence="7" id="KW-1015">Disulfide bond</keyword>
<organism evidence="10 11">
    <name type="scientific">Lasius platythorax</name>
    <dbReference type="NCBI Taxonomy" id="488582"/>
    <lineage>
        <taxon>Eukaryota</taxon>
        <taxon>Metazoa</taxon>
        <taxon>Ecdysozoa</taxon>
        <taxon>Arthropoda</taxon>
        <taxon>Hexapoda</taxon>
        <taxon>Insecta</taxon>
        <taxon>Pterygota</taxon>
        <taxon>Neoptera</taxon>
        <taxon>Endopterygota</taxon>
        <taxon>Hymenoptera</taxon>
        <taxon>Apocrita</taxon>
        <taxon>Aculeata</taxon>
        <taxon>Formicoidea</taxon>
        <taxon>Formicidae</taxon>
        <taxon>Formicinae</taxon>
        <taxon>Lasius</taxon>
        <taxon>Lasius</taxon>
    </lineage>
</organism>